<dbReference type="GO" id="GO:0004301">
    <property type="term" value="F:epoxide hydrolase activity"/>
    <property type="evidence" value="ECO:0007669"/>
    <property type="project" value="TreeGrafter"/>
</dbReference>
<evidence type="ECO:0000313" key="4">
    <source>
        <dbReference type="EMBL" id="GAN77301.1"/>
    </source>
</evidence>
<feature type="chain" id="PRO_5002309763" evidence="2">
    <location>
        <begin position="25"/>
        <end position="288"/>
    </location>
</feature>
<proteinExistence type="predicted"/>
<comment type="caution">
    <text evidence="4">The sequence shown here is derived from an EMBL/GenBank/DDBJ whole genome shotgun (WGS) entry which is preliminary data.</text>
</comment>
<dbReference type="EMBL" id="BANB01000279">
    <property type="protein sequence ID" value="GAN77301.1"/>
    <property type="molecule type" value="Genomic_DNA"/>
</dbReference>
<feature type="signal peptide" evidence="2">
    <location>
        <begin position="1"/>
        <end position="24"/>
    </location>
</feature>
<gene>
    <name evidence="4" type="ORF">Asru_0279_03</name>
</gene>
<dbReference type="RefSeq" id="WP_048861327.1">
    <property type="nucleotide sequence ID" value="NZ_BANB01000279.1"/>
</dbReference>
<dbReference type="PANTHER" id="PTHR42977:SF3">
    <property type="entry name" value="AB HYDROLASE-1 DOMAIN-CONTAINING PROTEIN"/>
    <property type="match status" value="1"/>
</dbReference>
<sequence length="288" mass="32007">MRGVLRFVPLLVAVLLALPRPAAAQAVDRYFMTTDAVRLHYLEAGPPRALTVVLVPGWTMPAWIFQPQIAAFSRRWHVIAFDPRGQGESDVPRTGYEPLRRGQDIADLLARLGGGRVVLLGWSLGVLDALAYVHEHGDGQLAGLVLVDNSVGEEPAPAPHRFYRRRGPPVPHDLAMRRFVASMFRTPQSDAYLASLTEATLRTPEYAARALLSYPVPRSYWRDAVYMVHAPVLYVVRPGFAAQAGNLARKDPYAETAVFSDAGHALFIDDADRFNALVETFITRRIER</sequence>
<name>A0A0D6P7H9_9PROT</name>
<feature type="domain" description="AB hydrolase-1" evidence="3">
    <location>
        <begin position="52"/>
        <end position="276"/>
    </location>
</feature>
<dbReference type="PANTHER" id="PTHR42977">
    <property type="entry name" value="HYDROLASE-RELATED"/>
    <property type="match status" value="1"/>
</dbReference>
<dbReference type="InterPro" id="IPR051340">
    <property type="entry name" value="Haloalkane_dehalogenase"/>
</dbReference>
<protein>
    <submittedName>
        <fullName evidence="4">Epoxide hydrolase</fullName>
    </submittedName>
</protein>
<keyword evidence="2" id="KW-0732">Signal</keyword>
<accession>A0A0D6P7H9</accession>
<evidence type="ECO:0000259" key="3">
    <source>
        <dbReference type="Pfam" id="PF12697"/>
    </source>
</evidence>
<evidence type="ECO:0000313" key="5">
    <source>
        <dbReference type="Proteomes" id="UP000032680"/>
    </source>
</evidence>
<organism evidence="4 5">
    <name type="scientific">Acidisphaera rubrifaciens HS-AP3</name>
    <dbReference type="NCBI Taxonomy" id="1231350"/>
    <lineage>
        <taxon>Bacteria</taxon>
        <taxon>Pseudomonadati</taxon>
        <taxon>Pseudomonadota</taxon>
        <taxon>Alphaproteobacteria</taxon>
        <taxon>Acetobacterales</taxon>
        <taxon>Acetobacteraceae</taxon>
        <taxon>Acidisphaera</taxon>
    </lineage>
</organism>
<dbReference type="InterPro" id="IPR029058">
    <property type="entry name" value="AB_hydrolase_fold"/>
</dbReference>
<keyword evidence="5" id="KW-1185">Reference proteome</keyword>
<dbReference type="Proteomes" id="UP000032680">
    <property type="component" value="Unassembled WGS sequence"/>
</dbReference>
<dbReference type="Pfam" id="PF12697">
    <property type="entry name" value="Abhydrolase_6"/>
    <property type="match status" value="1"/>
</dbReference>
<dbReference type="Gene3D" id="3.40.50.1820">
    <property type="entry name" value="alpha/beta hydrolase"/>
    <property type="match status" value="1"/>
</dbReference>
<dbReference type="OrthoDB" id="9804723at2"/>
<evidence type="ECO:0000256" key="2">
    <source>
        <dbReference type="SAM" id="SignalP"/>
    </source>
</evidence>
<dbReference type="AlphaFoldDB" id="A0A0D6P7H9"/>
<dbReference type="InterPro" id="IPR000073">
    <property type="entry name" value="AB_hydrolase_1"/>
</dbReference>
<keyword evidence="1 4" id="KW-0378">Hydrolase</keyword>
<evidence type="ECO:0000256" key="1">
    <source>
        <dbReference type="ARBA" id="ARBA00022801"/>
    </source>
</evidence>
<dbReference type="SUPFAM" id="SSF53474">
    <property type="entry name" value="alpha/beta-Hydrolases"/>
    <property type="match status" value="1"/>
</dbReference>
<reference evidence="4 5" key="1">
    <citation type="submission" date="2012-11" db="EMBL/GenBank/DDBJ databases">
        <title>Whole genome sequence of Acidisphaera rubrifaciens HS-AP3.</title>
        <authorList>
            <person name="Azuma Y."/>
            <person name="Higashiura N."/>
            <person name="Hirakawa H."/>
            <person name="Matsushita K."/>
        </authorList>
    </citation>
    <scope>NUCLEOTIDE SEQUENCE [LARGE SCALE GENOMIC DNA]</scope>
    <source>
        <strain evidence="4 5">HS-AP3</strain>
    </source>
</reference>